<dbReference type="InterPro" id="IPR009097">
    <property type="entry name" value="Cyclic_Pdiesterase"/>
</dbReference>
<sequence length="110" mass="11826">MFRSAAWDGDAEARSAEALTPILEAAQVATRTATGRDGLLAHERWIPHVTVAYSTAVQPAAEIIEALGRHLPEREVTINSVSLVVQDGPENLWDWRTVAEIPLGAGIGES</sequence>
<evidence type="ECO:0000313" key="2">
    <source>
        <dbReference type="Proteomes" id="UP000630097"/>
    </source>
</evidence>
<organism evidence="1 2">
    <name type="scientific">Planotetraspora kaengkrachanensis</name>
    <dbReference type="NCBI Taxonomy" id="575193"/>
    <lineage>
        <taxon>Bacteria</taxon>
        <taxon>Bacillati</taxon>
        <taxon>Actinomycetota</taxon>
        <taxon>Actinomycetes</taxon>
        <taxon>Streptosporangiales</taxon>
        <taxon>Streptosporangiaceae</taxon>
        <taxon>Planotetraspora</taxon>
    </lineage>
</organism>
<keyword evidence="2" id="KW-1185">Reference proteome</keyword>
<proteinExistence type="predicted"/>
<dbReference type="Proteomes" id="UP000630097">
    <property type="component" value="Unassembled WGS sequence"/>
</dbReference>
<protein>
    <recommendedName>
        <fullName evidence="3">2'-5' RNA ligase family protein</fullName>
    </recommendedName>
</protein>
<comment type="caution">
    <text evidence="1">The sequence shown here is derived from an EMBL/GenBank/DDBJ whole genome shotgun (WGS) entry which is preliminary data.</text>
</comment>
<evidence type="ECO:0008006" key="3">
    <source>
        <dbReference type="Google" id="ProtNLM"/>
    </source>
</evidence>
<accession>A0A8J3VC81</accession>
<dbReference type="RefSeq" id="WP_203887534.1">
    <property type="nucleotide sequence ID" value="NZ_BAABHH010000013.1"/>
</dbReference>
<evidence type="ECO:0000313" key="1">
    <source>
        <dbReference type="EMBL" id="GIG84254.1"/>
    </source>
</evidence>
<name>A0A8J3VC81_9ACTN</name>
<reference evidence="1 2" key="1">
    <citation type="submission" date="2021-01" db="EMBL/GenBank/DDBJ databases">
        <title>Whole genome shotgun sequence of Planotetraspora kaengkrachanensis NBRC 104272.</title>
        <authorList>
            <person name="Komaki H."/>
            <person name="Tamura T."/>
        </authorList>
    </citation>
    <scope>NUCLEOTIDE SEQUENCE [LARGE SCALE GENOMIC DNA]</scope>
    <source>
        <strain evidence="1 2">NBRC 104272</strain>
    </source>
</reference>
<dbReference type="SUPFAM" id="SSF55144">
    <property type="entry name" value="LigT-like"/>
    <property type="match status" value="1"/>
</dbReference>
<dbReference type="Gene3D" id="3.90.1140.10">
    <property type="entry name" value="Cyclic phosphodiesterase"/>
    <property type="match status" value="1"/>
</dbReference>
<dbReference type="Pfam" id="PF13563">
    <property type="entry name" value="2_5_RNA_ligase2"/>
    <property type="match status" value="1"/>
</dbReference>
<gene>
    <name evidence="1" type="ORF">Pka01_73810</name>
</gene>
<dbReference type="EMBL" id="BONV01000049">
    <property type="protein sequence ID" value="GIG84254.1"/>
    <property type="molecule type" value="Genomic_DNA"/>
</dbReference>
<dbReference type="AlphaFoldDB" id="A0A8J3VC81"/>